<keyword evidence="2" id="KW-1185">Reference proteome</keyword>
<reference evidence="1 2" key="1">
    <citation type="journal article" date="2007" name="Science">
        <title>The Chlamydomonas genome reveals the evolution of key animal and plant functions.</title>
        <authorList>
            <person name="Merchant S.S."/>
            <person name="Prochnik S.E."/>
            <person name="Vallon O."/>
            <person name="Harris E.H."/>
            <person name="Karpowicz S.J."/>
            <person name="Witman G.B."/>
            <person name="Terry A."/>
            <person name="Salamov A."/>
            <person name="Fritz-Laylin L.K."/>
            <person name="Marechal-Drouard L."/>
            <person name="Marshall W.F."/>
            <person name="Qu L.H."/>
            <person name="Nelson D.R."/>
            <person name="Sanderfoot A.A."/>
            <person name="Spalding M.H."/>
            <person name="Kapitonov V.V."/>
            <person name="Ren Q."/>
            <person name="Ferris P."/>
            <person name="Lindquist E."/>
            <person name="Shapiro H."/>
            <person name="Lucas S.M."/>
            <person name="Grimwood J."/>
            <person name="Schmutz J."/>
            <person name="Cardol P."/>
            <person name="Cerutti H."/>
            <person name="Chanfreau G."/>
            <person name="Chen C.L."/>
            <person name="Cognat V."/>
            <person name="Croft M.T."/>
            <person name="Dent R."/>
            <person name="Dutcher S."/>
            <person name="Fernandez E."/>
            <person name="Fukuzawa H."/>
            <person name="Gonzalez-Ballester D."/>
            <person name="Gonzalez-Halphen D."/>
            <person name="Hallmann A."/>
            <person name="Hanikenne M."/>
            <person name="Hippler M."/>
            <person name="Inwood W."/>
            <person name="Jabbari K."/>
            <person name="Kalanon M."/>
            <person name="Kuras R."/>
            <person name="Lefebvre P.A."/>
            <person name="Lemaire S.D."/>
            <person name="Lobanov A.V."/>
            <person name="Lohr M."/>
            <person name="Manuell A."/>
            <person name="Meier I."/>
            <person name="Mets L."/>
            <person name="Mittag M."/>
            <person name="Mittelmeier T."/>
            <person name="Moroney J.V."/>
            <person name="Moseley J."/>
            <person name="Napoli C."/>
            <person name="Nedelcu A.M."/>
            <person name="Niyogi K."/>
            <person name="Novoselov S.V."/>
            <person name="Paulsen I.T."/>
            <person name="Pazour G."/>
            <person name="Purton S."/>
            <person name="Ral J.P."/>
            <person name="Riano-Pachon D.M."/>
            <person name="Riekhof W."/>
            <person name="Rymarquis L."/>
            <person name="Schroda M."/>
            <person name="Stern D."/>
            <person name="Umen J."/>
            <person name="Willows R."/>
            <person name="Wilson N."/>
            <person name="Zimmer S.L."/>
            <person name="Allmer J."/>
            <person name="Balk J."/>
            <person name="Bisova K."/>
            <person name="Chen C.J."/>
            <person name="Elias M."/>
            <person name="Gendler K."/>
            <person name="Hauser C."/>
            <person name="Lamb M.R."/>
            <person name="Ledford H."/>
            <person name="Long J.C."/>
            <person name="Minagawa J."/>
            <person name="Page M.D."/>
            <person name="Pan J."/>
            <person name="Pootakham W."/>
            <person name="Roje S."/>
            <person name="Rose A."/>
            <person name="Stahlberg E."/>
            <person name="Terauchi A.M."/>
            <person name="Yang P."/>
            <person name="Ball S."/>
            <person name="Bowler C."/>
            <person name="Dieckmann C.L."/>
            <person name="Gladyshev V.N."/>
            <person name="Green P."/>
            <person name="Jorgensen R."/>
            <person name="Mayfield S."/>
            <person name="Mueller-Roeber B."/>
            <person name="Rajamani S."/>
            <person name="Sayre R.T."/>
            <person name="Brokstein P."/>
            <person name="Dubchak I."/>
            <person name="Goodstein D."/>
            <person name="Hornick L."/>
            <person name="Huang Y.W."/>
            <person name="Jhaveri J."/>
            <person name="Luo Y."/>
            <person name="Martinez D."/>
            <person name="Ngau W.C."/>
            <person name="Otillar B."/>
            <person name="Poliakov A."/>
            <person name="Porter A."/>
            <person name="Szajkowski L."/>
            <person name="Werner G."/>
            <person name="Zhou K."/>
            <person name="Grigoriev I.V."/>
            <person name="Rokhsar D.S."/>
            <person name="Grossman A.R."/>
        </authorList>
    </citation>
    <scope>NUCLEOTIDE SEQUENCE [LARGE SCALE GENOMIC DNA]</scope>
    <source>
        <strain evidence="2">CC-503</strain>
    </source>
</reference>
<organism evidence="1 2">
    <name type="scientific">Chlamydomonas reinhardtii</name>
    <name type="common">Chlamydomonas smithii</name>
    <dbReference type="NCBI Taxonomy" id="3055"/>
    <lineage>
        <taxon>Eukaryota</taxon>
        <taxon>Viridiplantae</taxon>
        <taxon>Chlorophyta</taxon>
        <taxon>core chlorophytes</taxon>
        <taxon>Chlorophyceae</taxon>
        <taxon>CS clade</taxon>
        <taxon>Chlamydomonadales</taxon>
        <taxon>Chlamydomonadaceae</taxon>
        <taxon>Chlamydomonas</taxon>
    </lineage>
</organism>
<gene>
    <name evidence="1" type="ORF">CHLRE_16g690543v5</name>
</gene>
<dbReference type="GeneID" id="66056804"/>
<proteinExistence type="predicted"/>
<evidence type="ECO:0000313" key="1">
    <source>
        <dbReference type="EMBL" id="PNW72549.1"/>
    </source>
</evidence>
<dbReference type="Gramene" id="PNW72549">
    <property type="protein sequence ID" value="PNW72549"/>
    <property type="gene ID" value="CHLRE_16g690543v5"/>
</dbReference>
<dbReference type="Proteomes" id="UP000006906">
    <property type="component" value="Chromosome 16"/>
</dbReference>
<dbReference type="InParanoid" id="A0A2K3CW90"/>
<dbReference type="AlphaFoldDB" id="A0A2K3CW90"/>
<name>A0A2K3CW90_CHLRE</name>
<accession>A0A2K3CW90</accession>
<dbReference type="EMBL" id="CM008977">
    <property type="protein sequence ID" value="PNW72549.1"/>
    <property type="molecule type" value="Genomic_DNA"/>
</dbReference>
<sequence length="69" mass="7290">MSMKVRSSASPWLSFTASLSRDFGVAVMPAQAYPHGLPPAAPLPAASTFRFSRAPGTSQCDAIWHQGNA</sequence>
<dbReference type="RefSeq" id="XP_042916325.1">
    <property type="nucleotide sequence ID" value="XM_043071686.1"/>
</dbReference>
<evidence type="ECO:0000313" key="2">
    <source>
        <dbReference type="Proteomes" id="UP000006906"/>
    </source>
</evidence>
<dbReference type="KEGG" id="cre:CHLRE_16g690543v5"/>
<protein>
    <submittedName>
        <fullName evidence="1">Uncharacterized protein</fullName>
    </submittedName>
</protein>